<protein>
    <submittedName>
        <fullName evidence="1">Uncharacterized protein</fullName>
    </submittedName>
</protein>
<name>A0AC60PZR0_IXOPE</name>
<organism evidence="1 2">
    <name type="scientific">Ixodes persulcatus</name>
    <name type="common">Taiga tick</name>
    <dbReference type="NCBI Taxonomy" id="34615"/>
    <lineage>
        <taxon>Eukaryota</taxon>
        <taxon>Metazoa</taxon>
        <taxon>Ecdysozoa</taxon>
        <taxon>Arthropoda</taxon>
        <taxon>Chelicerata</taxon>
        <taxon>Arachnida</taxon>
        <taxon>Acari</taxon>
        <taxon>Parasitiformes</taxon>
        <taxon>Ixodida</taxon>
        <taxon>Ixodoidea</taxon>
        <taxon>Ixodidae</taxon>
        <taxon>Ixodinae</taxon>
        <taxon>Ixodes</taxon>
    </lineage>
</organism>
<keyword evidence="2" id="KW-1185">Reference proteome</keyword>
<proteinExistence type="predicted"/>
<gene>
    <name evidence="1" type="ORF">HPB47_026209</name>
</gene>
<dbReference type="EMBL" id="JABSTQ010009693">
    <property type="protein sequence ID" value="KAG0426703.1"/>
    <property type="molecule type" value="Genomic_DNA"/>
</dbReference>
<sequence length="97" mass="11360">MYPFKAQLLHELKPVDYTRRVQFCEDELTRIQVNTSHLEFLLFTDEFVFHLDLFSRRKSPCAVVAVRNRVKNRFEHHLDAVILPDFIVVGLDAASVS</sequence>
<dbReference type="Proteomes" id="UP000805193">
    <property type="component" value="Unassembled WGS sequence"/>
</dbReference>
<reference evidence="1 2" key="1">
    <citation type="journal article" date="2020" name="Cell">
        <title>Large-Scale Comparative Analyses of Tick Genomes Elucidate Their Genetic Diversity and Vector Capacities.</title>
        <authorList>
            <consortium name="Tick Genome and Microbiome Consortium (TIGMIC)"/>
            <person name="Jia N."/>
            <person name="Wang J."/>
            <person name="Shi W."/>
            <person name="Du L."/>
            <person name="Sun Y."/>
            <person name="Zhan W."/>
            <person name="Jiang J.F."/>
            <person name="Wang Q."/>
            <person name="Zhang B."/>
            <person name="Ji P."/>
            <person name="Bell-Sakyi L."/>
            <person name="Cui X.M."/>
            <person name="Yuan T.T."/>
            <person name="Jiang B.G."/>
            <person name="Yang W.F."/>
            <person name="Lam T.T."/>
            <person name="Chang Q.C."/>
            <person name="Ding S.J."/>
            <person name="Wang X.J."/>
            <person name="Zhu J.G."/>
            <person name="Ruan X.D."/>
            <person name="Zhao L."/>
            <person name="Wei J.T."/>
            <person name="Ye R.Z."/>
            <person name="Que T.C."/>
            <person name="Du C.H."/>
            <person name="Zhou Y.H."/>
            <person name="Cheng J.X."/>
            <person name="Dai P.F."/>
            <person name="Guo W.B."/>
            <person name="Han X.H."/>
            <person name="Huang E.J."/>
            <person name="Li L.F."/>
            <person name="Wei W."/>
            <person name="Gao Y.C."/>
            <person name="Liu J.Z."/>
            <person name="Shao H.Z."/>
            <person name="Wang X."/>
            <person name="Wang C.C."/>
            <person name="Yang T.C."/>
            <person name="Huo Q.B."/>
            <person name="Li W."/>
            <person name="Chen H.Y."/>
            <person name="Chen S.E."/>
            <person name="Zhou L.G."/>
            <person name="Ni X.B."/>
            <person name="Tian J.H."/>
            <person name="Sheng Y."/>
            <person name="Liu T."/>
            <person name="Pan Y.S."/>
            <person name="Xia L.Y."/>
            <person name="Li J."/>
            <person name="Zhao F."/>
            <person name="Cao W.C."/>
        </authorList>
    </citation>
    <scope>NUCLEOTIDE SEQUENCE [LARGE SCALE GENOMIC DNA]</scope>
    <source>
        <strain evidence="1">Iper-2018</strain>
    </source>
</reference>
<evidence type="ECO:0000313" key="2">
    <source>
        <dbReference type="Proteomes" id="UP000805193"/>
    </source>
</evidence>
<evidence type="ECO:0000313" key="1">
    <source>
        <dbReference type="EMBL" id="KAG0426703.1"/>
    </source>
</evidence>
<accession>A0AC60PZR0</accession>
<comment type="caution">
    <text evidence="1">The sequence shown here is derived from an EMBL/GenBank/DDBJ whole genome shotgun (WGS) entry which is preliminary data.</text>
</comment>